<dbReference type="EMBL" id="JAGFBS010000028">
    <property type="protein sequence ID" value="KAG6372353.1"/>
    <property type="molecule type" value="Genomic_DNA"/>
</dbReference>
<dbReference type="GO" id="GO:0008270">
    <property type="term" value="F:zinc ion binding"/>
    <property type="evidence" value="ECO:0007669"/>
    <property type="project" value="InterPro"/>
</dbReference>
<feature type="region of interest" description="Disordered" evidence="1">
    <location>
        <begin position="121"/>
        <end position="238"/>
    </location>
</feature>
<organism evidence="3 4">
    <name type="scientific">Boletus reticuloceps</name>
    <dbReference type="NCBI Taxonomy" id="495285"/>
    <lineage>
        <taxon>Eukaryota</taxon>
        <taxon>Fungi</taxon>
        <taxon>Dikarya</taxon>
        <taxon>Basidiomycota</taxon>
        <taxon>Agaricomycotina</taxon>
        <taxon>Agaricomycetes</taxon>
        <taxon>Agaricomycetidae</taxon>
        <taxon>Boletales</taxon>
        <taxon>Boletineae</taxon>
        <taxon>Boletaceae</taxon>
        <taxon>Boletoideae</taxon>
        <taxon>Boletus</taxon>
    </lineage>
</organism>
<feature type="region of interest" description="Disordered" evidence="1">
    <location>
        <begin position="472"/>
        <end position="493"/>
    </location>
</feature>
<dbReference type="AlphaFoldDB" id="A0A8I3A5G1"/>
<feature type="compositionally biased region" description="Polar residues" evidence="1">
    <location>
        <begin position="208"/>
        <end position="228"/>
    </location>
</feature>
<feature type="domain" description="Zn(2)-C6 fungal-type" evidence="2">
    <location>
        <begin position="45"/>
        <end position="76"/>
    </location>
</feature>
<feature type="domain" description="Zn(2)-C6 fungal-type" evidence="2">
    <location>
        <begin position="89"/>
        <end position="120"/>
    </location>
</feature>
<dbReference type="OrthoDB" id="39175at2759"/>
<dbReference type="CDD" id="cd00067">
    <property type="entry name" value="GAL4"/>
    <property type="match status" value="1"/>
</dbReference>
<dbReference type="InterPro" id="IPR036864">
    <property type="entry name" value="Zn2-C6_fun-type_DNA-bd_sf"/>
</dbReference>
<dbReference type="PROSITE" id="PS50048">
    <property type="entry name" value="ZN2_CY6_FUNGAL_2"/>
    <property type="match status" value="2"/>
</dbReference>
<gene>
    <name evidence="3" type="ORF">JVT61DRAFT_7793</name>
</gene>
<sequence>MSDSPEELDSAEELNDDTQLTIRIPNPKVYMARQSQWKGRRGKPRCDHCRMNNLKCDRVLPTCNHCSWINGRECKYTPLPTPAHRGIPRCDRCRLRNLKCDRNLPVCNHCAEGSKTECNYTPKKRHKVPSDHTTVRDKQTPPYGAKTASFLVSEIPSSEEPASVPRNSQGDSSDGHSFYGQNVASSSQHRRPRGSLSDVSRRDDKSPHNQFKTPEPSGRQTASSSSVPNLPPRQTLPTNKLSFISHSFSDQGTISSKPLVESWGHPLFAPLPDVIIQRISNVNPVEMPNRAQFEENFARFLDGLPPELLETAALTPEVYADVCRFLSGDEADQLSDRLKMWVSFHHVRLGSEKYHLLLIPRDAFFQLAASEEEKLLRDYINHIDNHPNTSSTISPKADPIDHELGGFDWTRAFERIPVRNQIYDILVYAHRTHSSSTSMVSETRRIGMAAITWPMVEIFTQLCPLCSLRNKSNSSHSIKSEHPHGACDESTRH</sequence>
<name>A0A8I3A5G1_9AGAM</name>
<reference evidence="3" key="1">
    <citation type="submission" date="2021-03" db="EMBL/GenBank/DDBJ databases">
        <title>Evolutionary innovations through gain and loss of genes in the ectomycorrhizal Boletales.</title>
        <authorList>
            <person name="Wu G."/>
            <person name="Miyauchi S."/>
            <person name="Morin E."/>
            <person name="Yang Z.-L."/>
            <person name="Xu J."/>
            <person name="Martin F.M."/>
        </authorList>
    </citation>
    <scope>NUCLEOTIDE SEQUENCE</scope>
    <source>
        <strain evidence="3">BR01</strain>
    </source>
</reference>
<feature type="compositionally biased region" description="Basic and acidic residues" evidence="1">
    <location>
        <begin position="478"/>
        <end position="493"/>
    </location>
</feature>
<accession>A0A8I3A5G1</accession>
<dbReference type="SUPFAM" id="SSF57701">
    <property type="entry name" value="Zn2/Cys6 DNA-binding domain"/>
    <property type="match status" value="2"/>
</dbReference>
<proteinExistence type="predicted"/>
<dbReference type="Gene3D" id="4.10.240.10">
    <property type="entry name" value="Zn(2)-C6 fungal-type DNA-binding domain"/>
    <property type="match status" value="2"/>
</dbReference>
<dbReference type="Proteomes" id="UP000683000">
    <property type="component" value="Unassembled WGS sequence"/>
</dbReference>
<keyword evidence="4" id="KW-1185">Reference proteome</keyword>
<evidence type="ECO:0000313" key="3">
    <source>
        <dbReference type="EMBL" id="KAG6372353.1"/>
    </source>
</evidence>
<evidence type="ECO:0000259" key="2">
    <source>
        <dbReference type="PROSITE" id="PS50048"/>
    </source>
</evidence>
<dbReference type="SMART" id="SM00066">
    <property type="entry name" value="GAL4"/>
    <property type="match status" value="2"/>
</dbReference>
<dbReference type="GO" id="GO:0000981">
    <property type="term" value="F:DNA-binding transcription factor activity, RNA polymerase II-specific"/>
    <property type="evidence" value="ECO:0007669"/>
    <property type="project" value="InterPro"/>
</dbReference>
<evidence type="ECO:0000313" key="4">
    <source>
        <dbReference type="Proteomes" id="UP000683000"/>
    </source>
</evidence>
<dbReference type="Pfam" id="PF00172">
    <property type="entry name" value="Zn_clus"/>
    <property type="match status" value="1"/>
</dbReference>
<dbReference type="InterPro" id="IPR001138">
    <property type="entry name" value="Zn2Cys6_DnaBD"/>
</dbReference>
<feature type="compositionally biased region" description="Basic and acidic residues" evidence="1">
    <location>
        <begin position="128"/>
        <end position="139"/>
    </location>
</feature>
<comment type="caution">
    <text evidence="3">The sequence shown here is derived from an EMBL/GenBank/DDBJ whole genome shotgun (WGS) entry which is preliminary data.</text>
</comment>
<evidence type="ECO:0000256" key="1">
    <source>
        <dbReference type="SAM" id="MobiDB-lite"/>
    </source>
</evidence>
<protein>
    <recommendedName>
        <fullName evidence="2">Zn(2)-C6 fungal-type domain-containing protein</fullName>
    </recommendedName>
</protein>